<evidence type="ECO:0000256" key="4">
    <source>
        <dbReference type="ARBA" id="ARBA00022807"/>
    </source>
</evidence>
<dbReference type="InterPro" id="IPR038765">
    <property type="entry name" value="Papain-like_cys_pep_sf"/>
</dbReference>
<keyword evidence="3" id="KW-0378">Hydrolase</keyword>
<feature type="domain" description="NlpC/P60" evidence="6">
    <location>
        <begin position="54"/>
        <end position="200"/>
    </location>
</feature>
<dbReference type="GO" id="GO:0008234">
    <property type="term" value="F:cysteine-type peptidase activity"/>
    <property type="evidence" value="ECO:0007669"/>
    <property type="project" value="UniProtKB-KW"/>
</dbReference>
<evidence type="ECO:0000313" key="7">
    <source>
        <dbReference type="EMBL" id="RED57267.1"/>
    </source>
</evidence>
<reference evidence="7 8" key="1">
    <citation type="submission" date="2018-07" db="EMBL/GenBank/DDBJ databases">
        <title>Genomic Encyclopedia of Type Strains, Phase III (KMG-III): the genomes of soil and plant-associated and newly described type strains.</title>
        <authorList>
            <person name="Whitman W."/>
        </authorList>
    </citation>
    <scope>NUCLEOTIDE SEQUENCE [LARGE SCALE GENOMIC DNA]</scope>
    <source>
        <strain evidence="7 8">CECT 8236</strain>
    </source>
</reference>
<evidence type="ECO:0000256" key="3">
    <source>
        <dbReference type="ARBA" id="ARBA00022801"/>
    </source>
</evidence>
<protein>
    <submittedName>
        <fullName evidence="7">NlpC/P60 family protein</fullName>
    </submittedName>
</protein>
<dbReference type="SUPFAM" id="SSF54001">
    <property type="entry name" value="Cysteine proteinases"/>
    <property type="match status" value="1"/>
</dbReference>
<dbReference type="PANTHER" id="PTHR47053">
    <property type="entry name" value="MUREIN DD-ENDOPEPTIDASE MEPH-RELATED"/>
    <property type="match status" value="1"/>
</dbReference>
<comment type="similarity">
    <text evidence="1">Belongs to the peptidase C40 family.</text>
</comment>
<dbReference type="AlphaFoldDB" id="A0A3D9I687"/>
<sequence length="201" mass="21775">MRKQVMGLCAATLLIVGFGSVQAVSAASSADPANVINEETNQADTVTTEIGQADDAIEKVIADGMKYVGTPYEFGSNRSTVATFDCSDFVQWIFKESLGISLPADSRQQGQYVKDAGAAESDWHNLKRGDLMFFMSYKGSGEENYKTADKSTEKITHVGIYLGNGQILHTYSTESGGVHVDEMADTAWEQRFLFGGSALSR</sequence>
<keyword evidence="2" id="KW-0645">Protease</keyword>
<name>A0A3D9I687_9BACL</name>
<dbReference type="InterPro" id="IPR000064">
    <property type="entry name" value="NLP_P60_dom"/>
</dbReference>
<dbReference type="Gene3D" id="3.90.1720.10">
    <property type="entry name" value="endopeptidase domain like (from Nostoc punctiforme)"/>
    <property type="match status" value="1"/>
</dbReference>
<keyword evidence="8" id="KW-1185">Reference proteome</keyword>
<proteinExistence type="inferred from homology"/>
<dbReference type="RefSeq" id="WP_115994158.1">
    <property type="nucleotide sequence ID" value="NZ_QRDY01000011.1"/>
</dbReference>
<evidence type="ECO:0000259" key="6">
    <source>
        <dbReference type="PROSITE" id="PS51935"/>
    </source>
</evidence>
<evidence type="ECO:0000256" key="2">
    <source>
        <dbReference type="ARBA" id="ARBA00022670"/>
    </source>
</evidence>
<evidence type="ECO:0000313" key="8">
    <source>
        <dbReference type="Proteomes" id="UP000256869"/>
    </source>
</evidence>
<dbReference type="GO" id="GO:0006508">
    <property type="term" value="P:proteolysis"/>
    <property type="evidence" value="ECO:0007669"/>
    <property type="project" value="UniProtKB-KW"/>
</dbReference>
<keyword evidence="4" id="KW-0788">Thiol protease</keyword>
<dbReference type="EMBL" id="QRDY01000011">
    <property type="protein sequence ID" value="RED57267.1"/>
    <property type="molecule type" value="Genomic_DNA"/>
</dbReference>
<accession>A0A3D9I687</accession>
<keyword evidence="5" id="KW-0732">Signal</keyword>
<feature type="signal peptide" evidence="5">
    <location>
        <begin position="1"/>
        <end position="23"/>
    </location>
</feature>
<dbReference type="InterPro" id="IPR051202">
    <property type="entry name" value="Peptidase_C40"/>
</dbReference>
<gene>
    <name evidence="7" type="ORF">DFP95_111182</name>
</gene>
<comment type="caution">
    <text evidence="7">The sequence shown here is derived from an EMBL/GenBank/DDBJ whole genome shotgun (WGS) entry which is preliminary data.</text>
</comment>
<evidence type="ECO:0000256" key="1">
    <source>
        <dbReference type="ARBA" id="ARBA00007074"/>
    </source>
</evidence>
<dbReference type="PANTHER" id="PTHR47053:SF1">
    <property type="entry name" value="MUREIN DD-ENDOPEPTIDASE MEPH-RELATED"/>
    <property type="match status" value="1"/>
</dbReference>
<feature type="chain" id="PRO_5039201962" evidence="5">
    <location>
        <begin position="24"/>
        <end position="201"/>
    </location>
</feature>
<dbReference type="PROSITE" id="PS51935">
    <property type="entry name" value="NLPC_P60"/>
    <property type="match status" value="1"/>
</dbReference>
<dbReference type="OrthoDB" id="9813118at2"/>
<dbReference type="Pfam" id="PF00877">
    <property type="entry name" value="NLPC_P60"/>
    <property type="match status" value="1"/>
</dbReference>
<evidence type="ECO:0000256" key="5">
    <source>
        <dbReference type="SAM" id="SignalP"/>
    </source>
</evidence>
<organism evidence="7 8">
    <name type="scientific">Cohnella lupini</name>
    <dbReference type="NCBI Taxonomy" id="1294267"/>
    <lineage>
        <taxon>Bacteria</taxon>
        <taxon>Bacillati</taxon>
        <taxon>Bacillota</taxon>
        <taxon>Bacilli</taxon>
        <taxon>Bacillales</taxon>
        <taxon>Paenibacillaceae</taxon>
        <taxon>Cohnella</taxon>
    </lineage>
</organism>
<dbReference type="Proteomes" id="UP000256869">
    <property type="component" value="Unassembled WGS sequence"/>
</dbReference>